<keyword evidence="4 7" id="KW-0812">Transmembrane</keyword>
<dbReference type="InterPro" id="IPR003838">
    <property type="entry name" value="ABC3_permease_C"/>
</dbReference>
<keyword evidence="5 7" id="KW-1133">Transmembrane helix</keyword>
<keyword evidence="3" id="KW-1003">Cell membrane</keyword>
<evidence type="ECO:0000259" key="8">
    <source>
        <dbReference type="Pfam" id="PF02687"/>
    </source>
</evidence>
<evidence type="ECO:0000256" key="4">
    <source>
        <dbReference type="ARBA" id="ARBA00022692"/>
    </source>
</evidence>
<dbReference type="EMBL" id="UOGG01000236">
    <property type="protein sequence ID" value="VAX33164.1"/>
    <property type="molecule type" value="Genomic_DNA"/>
</dbReference>
<feature type="transmembrane region" description="Helical" evidence="7">
    <location>
        <begin position="330"/>
        <end position="354"/>
    </location>
</feature>
<dbReference type="InterPro" id="IPR051447">
    <property type="entry name" value="Lipoprotein-release_system"/>
</dbReference>
<keyword evidence="10" id="KW-0449">Lipoprotein</keyword>
<comment type="subcellular location">
    <subcellularLocation>
        <location evidence="1">Cell membrane</location>
        <topology evidence="1">Multi-pass membrane protein</topology>
    </subcellularLocation>
</comment>
<reference evidence="10" key="1">
    <citation type="submission" date="2018-06" db="EMBL/GenBank/DDBJ databases">
        <authorList>
            <person name="Zhirakovskaya E."/>
        </authorList>
    </citation>
    <scope>NUCLEOTIDE SEQUENCE</scope>
</reference>
<gene>
    <name evidence="10" type="ORF">MNBD_NITROSPINAE05-781</name>
</gene>
<dbReference type="PANTHER" id="PTHR30489:SF0">
    <property type="entry name" value="LIPOPROTEIN-RELEASING SYSTEM TRANSMEMBRANE PROTEIN LOLE"/>
    <property type="match status" value="1"/>
</dbReference>
<evidence type="ECO:0000256" key="2">
    <source>
        <dbReference type="ARBA" id="ARBA00022448"/>
    </source>
</evidence>
<feature type="domain" description="ABC3 transporter permease C-terminal" evidence="8">
    <location>
        <begin position="286"/>
        <end position="419"/>
    </location>
</feature>
<dbReference type="GO" id="GO:0098797">
    <property type="term" value="C:plasma membrane protein complex"/>
    <property type="evidence" value="ECO:0007669"/>
    <property type="project" value="TreeGrafter"/>
</dbReference>
<sequence>MAYELFVSLRQLRAKRTQKFISLNTWISIGGVALGVMALIVVIAVMSGFGKDLRDKILGTTSHAVITNINRSGISDVGKIIQQVRSVPGVTAAAPFIMNHVMLTHGDSVAGIVIRGVDVVNQGRVSDLEKNLKAGSLDFMEEEKKKSQTKSGKYSRAGVVLGKELARRSGLRVGDVVSMVSPASRITPMGLIPKMKVFYVAGIFESGMFEYDANLAFISIPAAQKFFSMKHKVTGIEVWVDDIETADTVAKAIQEKLKFPFFVRDWMRMNKNLFNALQLEKVMMFLILVLIILVAAFNIVSTLFMVVMEKTKEIAILKSMGATRNSIIKIFSYQGLIIGLVGTFVGCAAGFIIVPNLNEIVGFIENVFGFTAFPSDVYYLDKLPSDIQYMDSFLIVVFSIVICFVASLYPAWRASRLDPVEGLRYE</sequence>
<evidence type="ECO:0000256" key="3">
    <source>
        <dbReference type="ARBA" id="ARBA00022475"/>
    </source>
</evidence>
<dbReference type="GO" id="GO:0042953">
    <property type="term" value="P:lipoprotein transport"/>
    <property type="evidence" value="ECO:0007669"/>
    <property type="project" value="InterPro"/>
</dbReference>
<evidence type="ECO:0000256" key="1">
    <source>
        <dbReference type="ARBA" id="ARBA00004651"/>
    </source>
</evidence>
<evidence type="ECO:0000256" key="6">
    <source>
        <dbReference type="ARBA" id="ARBA00023136"/>
    </source>
</evidence>
<evidence type="ECO:0000256" key="5">
    <source>
        <dbReference type="ARBA" id="ARBA00022989"/>
    </source>
</evidence>
<keyword evidence="2" id="KW-0813">Transport</keyword>
<proteinExistence type="predicted"/>
<dbReference type="InterPro" id="IPR011925">
    <property type="entry name" value="LolCE_TM"/>
</dbReference>
<feature type="domain" description="MacB-like periplasmic core" evidence="9">
    <location>
        <begin position="25"/>
        <end position="255"/>
    </location>
</feature>
<dbReference type="AlphaFoldDB" id="A0A3B1DAL2"/>
<dbReference type="NCBIfam" id="TIGR02212">
    <property type="entry name" value="lolCE"/>
    <property type="match status" value="1"/>
</dbReference>
<feature type="transmembrane region" description="Helical" evidence="7">
    <location>
        <begin position="282"/>
        <end position="309"/>
    </location>
</feature>
<evidence type="ECO:0000256" key="7">
    <source>
        <dbReference type="SAM" id="Phobius"/>
    </source>
</evidence>
<dbReference type="GO" id="GO:0044874">
    <property type="term" value="P:lipoprotein localization to outer membrane"/>
    <property type="evidence" value="ECO:0007669"/>
    <property type="project" value="TreeGrafter"/>
</dbReference>
<accession>A0A3B1DAL2</accession>
<keyword evidence="6 7" id="KW-0472">Membrane</keyword>
<feature type="transmembrane region" description="Helical" evidence="7">
    <location>
        <begin position="392"/>
        <end position="412"/>
    </location>
</feature>
<feature type="transmembrane region" description="Helical" evidence="7">
    <location>
        <begin position="21"/>
        <end position="46"/>
    </location>
</feature>
<dbReference type="Pfam" id="PF12704">
    <property type="entry name" value="MacB_PCD"/>
    <property type="match status" value="1"/>
</dbReference>
<name>A0A3B1DAL2_9ZZZZ</name>
<dbReference type="InterPro" id="IPR025857">
    <property type="entry name" value="MacB_PCD"/>
</dbReference>
<dbReference type="Pfam" id="PF02687">
    <property type="entry name" value="FtsX"/>
    <property type="match status" value="1"/>
</dbReference>
<organism evidence="10">
    <name type="scientific">hydrothermal vent metagenome</name>
    <dbReference type="NCBI Taxonomy" id="652676"/>
    <lineage>
        <taxon>unclassified sequences</taxon>
        <taxon>metagenomes</taxon>
        <taxon>ecological metagenomes</taxon>
    </lineage>
</organism>
<evidence type="ECO:0000313" key="10">
    <source>
        <dbReference type="EMBL" id="VAX33164.1"/>
    </source>
</evidence>
<evidence type="ECO:0000259" key="9">
    <source>
        <dbReference type="Pfam" id="PF12704"/>
    </source>
</evidence>
<protein>
    <submittedName>
        <fullName evidence="10">Lipoprotein releasing system transmembrane protein LolC/LolE</fullName>
    </submittedName>
</protein>
<dbReference type="PANTHER" id="PTHR30489">
    <property type="entry name" value="LIPOPROTEIN-RELEASING SYSTEM TRANSMEMBRANE PROTEIN LOLE"/>
    <property type="match status" value="1"/>
</dbReference>